<reference evidence="1" key="1">
    <citation type="journal article" date="2015" name="Nature">
        <title>Complex archaea that bridge the gap between prokaryotes and eukaryotes.</title>
        <authorList>
            <person name="Spang A."/>
            <person name="Saw J.H."/>
            <person name="Jorgensen S.L."/>
            <person name="Zaremba-Niedzwiedzka K."/>
            <person name="Martijn J."/>
            <person name="Lind A.E."/>
            <person name="van Eijk R."/>
            <person name="Schleper C."/>
            <person name="Guy L."/>
            <person name="Ettema T.J."/>
        </authorList>
    </citation>
    <scope>NUCLEOTIDE SEQUENCE</scope>
</reference>
<dbReference type="EMBL" id="LAZR01001043">
    <property type="protein sequence ID" value="KKN51903.1"/>
    <property type="molecule type" value="Genomic_DNA"/>
</dbReference>
<comment type="caution">
    <text evidence="1">The sequence shown here is derived from an EMBL/GenBank/DDBJ whole genome shotgun (WGS) entry which is preliminary data.</text>
</comment>
<proteinExistence type="predicted"/>
<sequence length="47" mass="5605">MSISLLTCFVDRYRMHPYNMYRSLQNINDRADDFMNTNQSVGKNNDD</sequence>
<evidence type="ECO:0000313" key="1">
    <source>
        <dbReference type="EMBL" id="KKN51903.1"/>
    </source>
</evidence>
<accession>A0A0F9UE79</accession>
<name>A0A0F9UE79_9ZZZZ</name>
<dbReference type="AlphaFoldDB" id="A0A0F9UE79"/>
<protein>
    <submittedName>
        <fullName evidence="1">Uncharacterized protein</fullName>
    </submittedName>
</protein>
<gene>
    <name evidence="1" type="ORF">LCGC14_0617990</name>
</gene>
<organism evidence="1">
    <name type="scientific">marine sediment metagenome</name>
    <dbReference type="NCBI Taxonomy" id="412755"/>
    <lineage>
        <taxon>unclassified sequences</taxon>
        <taxon>metagenomes</taxon>
        <taxon>ecological metagenomes</taxon>
    </lineage>
</organism>